<evidence type="ECO:0000313" key="3">
    <source>
        <dbReference type="Proteomes" id="UP001141806"/>
    </source>
</evidence>
<dbReference type="EMBL" id="JAMYWD010000001">
    <property type="protein sequence ID" value="KAJ4980420.1"/>
    <property type="molecule type" value="Genomic_DNA"/>
</dbReference>
<reference evidence="2" key="1">
    <citation type="journal article" date="2023" name="Plant J.">
        <title>The genome of the king protea, Protea cynaroides.</title>
        <authorList>
            <person name="Chang J."/>
            <person name="Duong T.A."/>
            <person name="Schoeman C."/>
            <person name="Ma X."/>
            <person name="Roodt D."/>
            <person name="Barker N."/>
            <person name="Li Z."/>
            <person name="Van de Peer Y."/>
            <person name="Mizrachi E."/>
        </authorList>
    </citation>
    <scope>NUCLEOTIDE SEQUENCE</scope>
    <source>
        <tissue evidence="2">Young leaves</tissue>
    </source>
</reference>
<comment type="caution">
    <text evidence="2">The sequence shown here is derived from an EMBL/GenBank/DDBJ whole genome shotgun (WGS) entry which is preliminary data.</text>
</comment>
<name>A0A9Q0L193_9MAGN</name>
<feature type="domain" description="URB1 C-terminal" evidence="1">
    <location>
        <begin position="1206"/>
        <end position="1396"/>
    </location>
</feature>
<dbReference type="Proteomes" id="UP001141806">
    <property type="component" value="Unassembled WGS sequence"/>
</dbReference>
<keyword evidence="3" id="KW-1185">Reference proteome</keyword>
<dbReference type="PANTHER" id="PTHR13500">
    <property type="entry name" value="NUCLEOLAR PRERIBOSOMAL-ASSOCIATED PROTEIN 1"/>
    <property type="match status" value="1"/>
</dbReference>
<accession>A0A9Q0L193</accession>
<dbReference type="InterPro" id="IPR032436">
    <property type="entry name" value="URB1_C"/>
</dbReference>
<protein>
    <recommendedName>
        <fullName evidence="1">URB1 C-terminal domain-containing protein</fullName>
    </recommendedName>
</protein>
<dbReference type="PANTHER" id="PTHR13500:SF0">
    <property type="entry name" value="NUCLEOLAR PRE-RIBOSOMAL-ASSOCIATED PROTEIN 1"/>
    <property type="match status" value="1"/>
</dbReference>
<dbReference type="GO" id="GO:0000466">
    <property type="term" value="P:maturation of 5.8S rRNA from tricistronic rRNA transcript (SSU-rRNA, 5.8S rRNA, LSU-rRNA)"/>
    <property type="evidence" value="ECO:0007669"/>
    <property type="project" value="TreeGrafter"/>
</dbReference>
<dbReference type="GO" id="GO:0000463">
    <property type="term" value="P:maturation of LSU-rRNA from tricistronic rRNA transcript (SSU-rRNA, 5.8S rRNA, LSU-rRNA)"/>
    <property type="evidence" value="ECO:0007669"/>
    <property type="project" value="TreeGrafter"/>
</dbReference>
<dbReference type="Pfam" id="PF16201">
    <property type="entry name" value="NopRA1"/>
    <property type="match status" value="1"/>
</dbReference>
<proteinExistence type="predicted"/>
<evidence type="ECO:0000259" key="1">
    <source>
        <dbReference type="Pfam" id="PF16201"/>
    </source>
</evidence>
<dbReference type="GO" id="GO:0005730">
    <property type="term" value="C:nucleolus"/>
    <property type="evidence" value="ECO:0007669"/>
    <property type="project" value="TreeGrafter"/>
</dbReference>
<organism evidence="2 3">
    <name type="scientific">Protea cynaroides</name>
    <dbReference type="NCBI Taxonomy" id="273540"/>
    <lineage>
        <taxon>Eukaryota</taxon>
        <taxon>Viridiplantae</taxon>
        <taxon>Streptophyta</taxon>
        <taxon>Embryophyta</taxon>
        <taxon>Tracheophyta</taxon>
        <taxon>Spermatophyta</taxon>
        <taxon>Magnoliopsida</taxon>
        <taxon>Proteales</taxon>
        <taxon>Proteaceae</taxon>
        <taxon>Protea</taxon>
    </lineage>
</organism>
<dbReference type="InterPro" id="IPR039844">
    <property type="entry name" value="URB1"/>
</dbReference>
<evidence type="ECO:0000313" key="2">
    <source>
        <dbReference type="EMBL" id="KAJ4980420.1"/>
    </source>
</evidence>
<sequence length="1556" mass="175792">MISIYVCNTLSFLLETQVEGGLLSAVVALVLAENFEVSVTIDAREFPCEWRPLKNLFLFAQSISCKQAWNNMCSAGQKTLDAGGGSLVKTLGEVKKIIKSARGEGLVEVAVAFSASIICATSDEILECFPEVLTVSQHLLGVPLSFLFTKILLEPCLIVDVAKLWPHMFSSGLEIVEATRNGCCRKNDGCLGSNGITNSSSAEELLCDLDFDSIESISVAFSFFLKQASFYALFPAIITIGSFHLSDPTKKLDLLLAKLSEGSIDDSIASLRLVLFWVCQIQSSHRTESSFELEQILEICFFLLKNILQRLLAVKPDISISTASSCPIFAPYIREVVETIFHHPVVIMSLSRPLCYAEELASGGFGDSLGDFLSFSKQRIHPMDNHILNLLITVAEYLSSCYCQNSVLEFHDNFKKWVGKAFDVLFQRLFLGFREKFDLCVSTKNLMQLVPTFYIFHALSCFISPFQLLELVQWIFSKADWDDLTVGKSFKVSALSVGIYIATCAFDMLSSCLYQPSAKVISSHWFLDVEGRNFDVSLIKKIYYKVLEFATSIRLDCADLCLLKAVNAVYRQKHMQPQTALLPLTMEMSRMVTTSPLSLLSHCIHGTSKTRAKLLFLLTEVSPLHLSHFGQISFCILSKDLSVAGCATETYCSSALSDEEVMMLLPTVLSYLNFSLVKFGKQHFKQFESIILFYSRILMAGFLKWESYVSQHIFIEEYDELLPSSTEELLNLVNGSLLGKTIHMLQYYFSFNRDSMKIDSSYVHSGPHDELLDCDTSEISKCTLNELLNLINRIVAKIFFLKMLLFPEDNNVVQSLPTKADGDLKELPLRRVSKKEDRQRLRFLNILVNTWHRIVRITNGSETSKGTECLQLFKFLEAFVLRSIFQLIEKTQNTLIQLHSLPILEQFSRLCLLYRFEDPATVNVLCGVLTLLSGGKFPCDVAFELLLAHSQFVPTILWSDLISDSSGFSPAGTLLRPVSSILKSFYFPYKSRSDGKSGVDTSASYQKKLAVLKLLRVLYHLKVRQDSTDFGKDFGMKSRELLSLLLSCYRGTLSEVDMEIFNLMSEIEAIEGSDCGSIAEMDYLWGSSASKHRSEQTLEKILSTNNVIDCETVEERRRRQFRENLPVDPKLCVKTVLYFPFDRIACSGPSDAENFRQDILMNRPEIPSTSVERTLRYDPVFILRFSVHALSMGYIEPMEFAALGLLGIAFVSISSPDEGMRKLGYEVLGRFKNTLENCRNRKEGLRLQLLLTYLQNGIEEPWQKIPSLIAIFAAEASFILLDPSNEHYVTISKLLMRSPRVNLKSIPLFHTFFGSSSVNFKADRLWLLRLSYAGLNLDDDAQLFKRKHIIEDLMSFYASSLSDFESRIQILQIVKKSVNSQVLARYLVEYCGLISWLSFVISFSIETLHGNSENHLVTQLTMVLEVTVVVISFRNVTEWLQKYGLEQLSELAFDLHKILAADIKLIKKNVSLVNSILQILLSTFRISQKRKIYQPHFTLSFEGLFQLFLAIDDGFNNMESGLTAELGLRALLMSTPPIFAFHKVYLSCCACTRVCF</sequence>
<dbReference type="OrthoDB" id="72892at2759"/>
<gene>
    <name evidence="2" type="ORF">NE237_031257</name>
</gene>